<accession>A0A2T1GKG0</accession>
<evidence type="ECO:0000256" key="1">
    <source>
        <dbReference type="SAM" id="Coils"/>
    </source>
</evidence>
<keyword evidence="2" id="KW-0812">Transmembrane</keyword>
<sequence length="258" mass="29277">MALEFNGSKNAKELEALDVLLKGKSDEYKGRVLQYVRDAKVDANDPTFLLMAALGNLDIALIDLPKEIDASGKKSSTEIGKMISELRTLLQKAVKQAQEQIEAIDDTEGRIKQQLDTFEVRVNETLAALKHYRDESYKILKVSQGSYQKIVDDSFTQNAVLLAKVEKLGRQLEEERNLRMEKPWKNAVNLPPMVLVAVIVLPLVVGMLIGSGFNNQASVSVERLRSQIYETFEKPQEEMIRKILMEEENRRTRKKKKG</sequence>
<evidence type="ECO:0000256" key="2">
    <source>
        <dbReference type="SAM" id="Phobius"/>
    </source>
</evidence>
<comment type="caution">
    <text evidence="3">The sequence shown here is derived from an EMBL/GenBank/DDBJ whole genome shotgun (WGS) entry which is preliminary data.</text>
</comment>
<keyword evidence="2" id="KW-0472">Membrane</keyword>
<feature type="coiled-coil region" evidence="1">
    <location>
        <begin position="83"/>
        <end position="110"/>
    </location>
</feature>
<dbReference type="AlphaFoldDB" id="A0A2T1GKG0"/>
<proteinExistence type="predicted"/>
<dbReference type="RefSeq" id="WP_106301041.1">
    <property type="nucleotide sequence ID" value="NZ_PVWO01000040.1"/>
</dbReference>
<name>A0A2T1GKG0_9CYAN</name>
<dbReference type="EMBL" id="PVWO01000040">
    <property type="protein sequence ID" value="PSB58319.1"/>
    <property type="molecule type" value="Genomic_DNA"/>
</dbReference>
<dbReference type="InterPro" id="IPR046641">
    <property type="entry name" value="DUF6753"/>
</dbReference>
<keyword evidence="1" id="KW-0175">Coiled coil</keyword>
<keyword evidence="4" id="KW-1185">Reference proteome</keyword>
<evidence type="ECO:0000313" key="4">
    <source>
        <dbReference type="Proteomes" id="UP000238937"/>
    </source>
</evidence>
<evidence type="ECO:0000313" key="3">
    <source>
        <dbReference type="EMBL" id="PSB58319.1"/>
    </source>
</evidence>
<reference evidence="3 4" key="1">
    <citation type="submission" date="2018-03" db="EMBL/GenBank/DDBJ databases">
        <title>The ancient ancestry and fast evolution of plastids.</title>
        <authorList>
            <person name="Moore K.R."/>
            <person name="Magnabosco C."/>
            <person name="Momper L."/>
            <person name="Gold D.A."/>
            <person name="Bosak T."/>
            <person name="Fournier G.P."/>
        </authorList>
    </citation>
    <scope>NUCLEOTIDE SEQUENCE [LARGE SCALE GENOMIC DNA]</scope>
    <source>
        <strain evidence="3 4">CCALA 037</strain>
    </source>
</reference>
<dbReference type="OrthoDB" id="462431at2"/>
<feature type="transmembrane region" description="Helical" evidence="2">
    <location>
        <begin position="188"/>
        <end position="213"/>
    </location>
</feature>
<dbReference type="Pfam" id="PF20538">
    <property type="entry name" value="DUF6753"/>
    <property type="match status" value="1"/>
</dbReference>
<organism evidence="3 4">
    <name type="scientific">Chamaesiphon polymorphus CCALA 037</name>
    <dbReference type="NCBI Taxonomy" id="2107692"/>
    <lineage>
        <taxon>Bacteria</taxon>
        <taxon>Bacillati</taxon>
        <taxon>Cyanobacteriota</taxon>
        <taxon>Cyanophyceae</taxon>
        <taxon>Gomontiellales</taxon>
        <taxon>Chamaesiphonaceae</taxon>
        <taxon>Chamaesiphon</taxon>
    </lineage>
</organism>
<keyword evidence="2" id="KW-1133">Transmembrane helix</keyword>
<dbReference type="Proteomes" id="UP000238937">
    <property type="component" value="Unassembled WGS sequence"/>
</dbReference>
<gene>
    <name evidence="3" type="ORF">C7B77_05270</name>
</gene>
<protein>
    <submittedName>
        <fullName evidence="3">Uncharacterized protein</fullName>
    </submittedName>
</protein>